<organism evidence="2 3">
    <name type="scientific">Pedobacter changchengzhani</name>
    <dbReference type="NCBI Taxonomy" id="2529274"/>
    <lineage>
        <taxon>Bacteria</taxon>
        <taxon>Pseudomonadati</taxon>
        <taxon>Bacteroidota</taxon>
        <taxon>Sphingobacteriia</taxon>
        <taxon>Sphingobacteriales</taxon>
        <taxon>Sphingobacteriaceae</taxon>
        <taxon>Pedobacter</taxon>
    </lineage>
</organism>
<sequence>MNWGTKIVMGMLAFILFITAMVVYMFAVHDKDPLIEENYYEKGINYNADYNALQNVIKDNASPKITVTANQIIIQLKEKGTYKLVLMRPSSSADDVKINGTTAGDNNLIVVDKSKLAKGRWFLNLQWQSQEKDYLFKENISL</sequence>
<name>A0A4R5MLK3_9SPHI</name>
<dbReference type="Proteomes" id="UP000295668">
    <property type="component" value="Unassembled WGS sequence"/>
</dbReference>
<evidence type="ECO:0000313" key="2">
    <source>
        <dbReference type="EMBL" id="TDG36637.1"/>
    </source>
</evidence>
<comment type="caution">
    <text evidence="2">The sequence shown here is derived from an EMBL/GenBank/DDBJ whole genome shotgun (WGS) entry which is preliminary data.</text>
</comment>
<evidence type="ECO:0000256" key="1">
    <source>
        <dbReference type="SAM" id="Phobius"/>
    </source>
</evidence>
<feature type="transmembrane region" description="Helical" evidence="1">
    <location>
        <begin position="7"/>
        <end position="27"/>
    </location>
</feature>
<dbReference type="OrthoDB" id="1493774at2"/>
<keyword evidence="3" id="KW-1185">Reference proteome</keyword>
<keyword evidence="1" id="KW-0472">Membrane</keyword>
<keyword evidence="1" id="KW-0812">Transmembrane</keyword>
<proteinExistence type="predicted"/>
<keyword evidence="1" id="KW-1133">Transmembrane helix</keyword>
<reference evidence="2 3" key="1">
    <citation type="submission" date="2019-02" db="EMBL/GenBank/DDBJ databases">
        <title>Pedobacter sp. nov., a novel speices isolated from soil of pinguins habitat in Antarcitica.</title>
        <authorList>
            <person name="He R.-H."/>
        </authorList>
    </citation>
    <scope>NUCLEOTIDE SEQUENCE [LARGE SCALE GENOMIC DNA]</scope>
    <source>
        <strain evidence="2 3">E01020</strain>
    </source>
</reference>
<accession>A0A4R5MLK3</accession>
<dbReference type="InterPro" id="IPR008620">
    <property type="entry name" value="FixH"/>
</dbReference>
<dbReference type="EMBL" id="SJCY01000004">
    <property type="protein sequence ID" value="TDG36637.1"/>
    <property type="molecule type" value="Genomic_DNA"/>
</dbReference>
<gene>
    <name evidence="2" type="ORF">EZJ43_09035</name>
</gene>
<dbReference type="RefSeq" id="WP_133262367.1">
    <property type="nucleotide sequence ID" value="NZ_SJCY01000004.1"/>
</dbReference>
<dbReference type="AlphaFoldDB" id="A0A4R5MLK3"/>
<dbReference type="Pfam" id="PF05751">
    <property type="entry name" value="FixH"/>
    <property type="match status" value="1"/>
</dbReference>
<evidence type="ECO:0000313" key="3">
    <source>
        <dbReference type="Proteomes" id="UP000295668"/>
    </source>
</evidence>
<protein>
    <recommendedName>
        <fullName evidence="4">Nitrogen fixation protein FixH</fullName>
    </recommendedName>
</protein>
<evidence type="ECO:0008006" key="4">
    <source>
        <dbReference type="Google" id="ProtNLM"/>
    </source>
</evidence>